<dbReference type="Proteomes" id="UP000003671">
    <property type="component" value="Unassembled WGS sequence"/>
</dbReference>
<evidence type="ECO:0008006" key="5">
    <source>
        <dbReference type="Google" id="ProtNLM"/>
    </source>
</evidence>
<dbReference type="EMBL" id="ABWK02000010">
    <property type="protein sequence ID" value="EEX69401.1"/>
    <property type="molecule type" value="Genomic_DNA"/>
</dbReference>
<dbReference type="STRING" id="500635.MITSMUL_04024"/>
<dbReference type="PATRIC" id="fig|500635.8.peg.416"/>
<evidence type="ECO:0000256" key="1">
    <source>
        <dbReference type="SAM" id="MobiDB-lite"/>
    </source>
</evidence>
<feature type="chain" id="PRO_5002996709" description="DUF3373 domain-containing protein" evidence="2">
    <location>
        <begin position="28"/>
        <end position="498"/>
    </location>
</feature>
<feature type="region of interest" description="Disordered" evidence="1">
    <location>
        <begin position="61"/>
        <end position="81"/>
    </location>
</feature>
<dbReference type="CDD" id="cd14686">
    <property type="entry name" value="bZIP"/>
    <property type="match status" value="1"/>
</dbReference>
<dbReference type="eggNOG" id="ENOG5033R3I">
    <property type="taxonomic scope" value="Bacteria"/>
</dbReference>
<sequence>MFGMMKKEKTAALLLGITMSLTGTALAAPADTAQDIDSRIAALEQQQSNLEKEIKELRHQNSQLKNQERSQKKQLNGLSKSVKSEMDRIKISGFGRVSWDNDNIKGYIDRNDNRRFYLDLKGKFKVNDDWNFNFESETNPRYANYVMADGTLKSHSGHDDEDGTIQRVWAEGKTGVVNYDIGRRWRGLGFQNVLLGNETDGAVISTAIPKSKLTANAFYLTPTDKGYNFSVYGAGVQGQIGHGLQINAAIAKLNIGKHESMGQNVYDTTKTFKVEGTNATIKDLSGTIKGGGDFTWYGGQAGDKSYGEFNSDPGFSIYYTPGLSGTVDASGKYTVTETPSELPNTAGNLGFVLSAMWNPMKNIFLIGDYARTNAPSYKVGEWGANGYQETKYDKNSCTALRLNYRWSNINDPGSFQLYARWYNYARNINNLVGIFGDKEWGALQPGSKGWIFGFKYVPAKNIEWETFYEYANAQNTLYGHKGETYHRNFLRTMVDYHF</sequence>
<feature type="signal peptide" evidence="2">
    <location>
        <begin position="1"/>
        <end position="27"/>
    </location>
</feature>
<keyword evidence="2" id="KW-0732">Signal</keyword>
<reference evidence="3" key="1">
    <citation type="submission" date="2009-09" db="EMBL/GenBank/DDBJ databases">
        <authorList>
            <person name="Weinstock G."/>
            <person name="Sodergren E."/>
            <person name="Clifton S."/>
            <person name="Fulton L."/>
            <person name="Fulton B."/>
            <person name="Courtney L."/>
            <person name="Fronick C."/>
            <person name="Harrison M."/>
            <person name="Strong C."/>
            <person name="Farmer C."/>
            <person name="Delahaunty K."/>
            <person name="Markovic C."/>
            <person name="Hall O."/>
            <person name="Minx P."/>
            <person name="Tomlinson C."/>
            <person name="Mitreva M."/>
            <person name="Nelson J."/>
            <person name="Hou S."/>
            <person name="Wollam A."/>
            <person name="Pepin K.H."/>
            <person name="Johnson M."/>
            <person name="Bhonagiri V."/>
            <person name="Nash W.E."/>
            <person name="Warren W."/>
            <person name="Chinwalla A."/>
            <person name="Mardis E.R."/>
            <person name="Wilson R.K."/>
        </authorList>
    </citation>
    <scope>NUCLEOTIDE SEQUENCE [LARGE SCALE GENOMIC DNA]</scope>
    <source>
        <strain evidence="3">DSM 20544</strain>
    </source>
</reference>
<gene>
    <name evidence="3" type="ORF">MITSMUL_04024</name>
</gene>
<evidence type="ECO:0000256" key="2">
    <source>
        <dbReference type="SAM" id="SignalP"/>
    </source>
</evidence>
<protein>
    <recommendedName>
        <fullName evidence="5">DUF3373 domain-containing protein</fullName>
    </recommendedName>
</protein>
<organism evidence="3 4">
    <name type="scientific">Mitsuokella multacida DSM 20544</name>
    <dbReference type="NCBI Taxonomy" id="500635"/>
    <lineage>
        <taxon>Bacteria</taxon>
        <taxon>Bacillati</taxon>
        <taxon>Bacillota</taxon>
        <taxon>Negativicutes</taxon>
        <taxon>Selenomonadales</taxon>
        <taxon>Selenomonadaceae</taxon>
        <taxon>Mitsuokella</taxon>
    </lineage>
</organism>
<proteinExistence type="predicted"/>
<dbReference type="AlphaFoldDB" id="C9KLC3"/>
<evidence type="ECO:0000313" key="3">
    <source>
        <dbReference type="EMBL" id="EEX69401.1"/>
    </source>
</evidence>
<evidence type="ECO:0000313" key="4">
    <source>
        <dbReference type="Proteomes" id="UP000003671"/>
    </source>
</evidence>
<name>C9KLC3_9FIRM</name>
<accession>C9KLC3</accession>
<keyword evidence="4" id="KW-1185">Reference proteome</keyword>
<dbReference type="HOGENOM" id="CLU_036587_0_0_9"/>
<comment type="caution">
    <text evidence="3">The sequence shown here is derived from an EMBL/GenBank/DDBJ whole genome shotgun (WGS) entry which is preliminary data.</text>
</comment>